<accession>A0A2G5D6S4</accession>
<feature type="region of interest" description="Disordered" evidence="1">
    <location>
        <begin position="1"/>
        <end position="47"/>
    </location>
</feature>
<gene>
    <name evidence="3" type="ORF">AQUCO_02700411v1</name>
</gene>
<evidence type="ECO:0000259" key="2">
    <source>
        <dbReference type="Pfam" id="PF03468"/>
    </source>
</evidence>
<dbReference type="InterPro" id="IPR005380">
    <property type="entry name" value="XS_domain"/>
</dbReference>
<dbReference type="EMBL" id="KZ305044">
    <property type="protein sequence ID" value="PIA39210.1"/>
    <property type="molecule type" value="Genomic_DNA"/>
</dbReference>
<dbReference type="Pfam" id="PF03468">
    <property type="entry name" value="XS"/>
    <property type="match status" value="1"/>
</dbReference>
<feature type="region of interest" description="Disordered" evidence="1">
    <location>
        <begin position="138"/>
        <end position="167"/>
    </location>
</feature>
<dbReference type="Proteomes" id="UP000230069">
    <property type="component" value="Unassembled WGS sequence"/>
</dbReference>
<keyword evidence="4" id="KW-1185">Reference proteome</keyword>
<evidence type="ECO:0000313" key="4">
    <source>
        <dbReference type="Proteomes" id="UP000230069"/>
    </source>
</evidence>
<dbReference type="STRING" id="218851.A0A2G5D6S4"/>
<protein>
    <recommendedName>
        <fullName evidence="2">XS domain-containing protein</fullName>
    </recommendedName>
</protein>
<name>A0A2G5D6S4_AQUCA</name>
<dbReference type="PANTHER" id="PTHR46619">
    <property type="entry name" value="RNA RECOGNITION MOTIF XS DOMAIN PROTEIN-RELATED"/>
    <property type="match status" value="1"/>
</dbReference>
<sequence length="933" mass="107520">MKDPRHGDPRIRSPQGEKMRVHRSEWHPESGGYAQEKRPLRNIRSLSPHELERSERMLDGYHHLGTSIEREEYSREFYEGRDERAFRRLSPFERQPLKWSHIDEEISLRERRPPRDVLMESGEKYTLSEYNDLYGDRSPTLKHFGDKGPSTTRYDQENNMRSNDRSFFIPPQVGRPVIISGRAGGSFPSSSSGNSGILREEEELRFLSNLRTNKLSARESYKEGDKPVSYSEGGYDRVLISSHSKDFGSLPSGVLKEDLLNASQDSLQSYGYGKRQGKHTVFVGQDGYGQGPPSDVERNLGSCLNDPIFDYHDSYSPDREEHWGYYHEHGRRDEVSTGYRSEVYRKEQPHERRGYTSRDLVRPTLSVPLVDEDQYIESSHKNLKESSSRGHHPLQGKSFTNYRDIKSNLLATDRDGEVFGSGTNNFGMKLSNDYERTAPRGDYGFGRDAGPLSNKERLKRLQISECDRNLPIHDLSPRRRMKAEELSICDPTERMHKRRYPIDEEMSMPTDRSIRLSNRITSRPVQELRYSDEQWTNENLGGLISSKRLRINHPQYEKSGRPYEGRIANRIAESDDWSSAHDLPIHLQRRSIDRYTKGDGSVNIKDHLRPYPSHYHKSYTMDRRQGSYLSARTWKRNSDNDYDVVLTEDGNFLEDLDSLVKPDLPEDSDEFKQLVDNLFLQFCKQLNQKPTTRRRYREQGNAGILLCIVCGRHSKEFLDTRGLVTHAFMSHKVGKRAHHLALHRAVCVLMGWKSVVTSNGACVYEILPETEALSLKEDLILWPPLVIIHNSFFLNDNSDGQVIAIEHMEAILRGMGFSGGKTKVRYGNPANQSTMVVKFLPTFSGLQEAEKLHKYYLENKRGKAEFQKLKHDNRNIVSKEAEKITVEKGEPDLYGYMGNIEDLDKLDFDTKRKCAVKSKKAIQAIADAPLKTD</sequence>
<dbReference type="GO" id="GO:0031047">
    <property type="term" value="P:regulatory ncRNA-mediated gene silencing"/>
    <property type="evidence" value="ECO:0007669"/>
    <property type="project" value="InterPro"/>
</dbReference>
<feature type="domain" description="XS" evidence="2">
    <location>
        <begin position="777"/>
        <end position="904"/>
    </location>
</feature>
<dbReference type="PANTHER" id="PTHR46619:SF2">
    <property type="entry name" value="XS DOMAIN PROTEIN"/>
    <property type="match status" value="1"/>
</dbReference>
<dbReference type="AlphaFoldDB" id="A0A2G5D6S4"/>
<evidence type="ECO:0000313" key="3">
    <source>
        <dbReference type="EMBL" id="PIA39210.1"/>
    </source>
</evidence>
<reference evidence="3 4" key="1">
    <citation type="submission" date="2017-09" db="EMBL/GenBank/DDBJ databases">
        <title>WGS assembly of Aquilegia coerulea Goldsmith.</title>
        <authorList>
            <person name="Hodges S."/>
            <person name="Kramer E."/>
            <person name="Nordborg M."/>
            <person name="Tomkins J."/>
            <person name="Borevitz J."/>
            <person name="Derieg N."/>
            <person name="Yan J."/>
            <person name="Mihaltcheva S."/>
            <person name="Hayes R.D."/>
            <person name="Rokhsar D."/>
        </authorList>
    </citation>
    <scope>NUCLEOTIDE SEQUENCE [LARGE SCALE GENOMIC DNA]</scope>
    <source>
        <strain evidence="4">cv. Goldsmith</strain>
    </source>
</reference>
<dbReference type="OrthoDB" id="777694at2759"/>
<organism evidence="3 4">
    <name type="scientific">Aquilegia coerulea</name>
    <name type="common">Rocky mountain columbine</name>
    <dbReference type="NCBI Taxonomy" id="218851"/>
    <lineage>
        <taxon>Eukaryota</taxon>
        <taxon>Viridiplantae</taxon>
        <taxon>Streptophyta</taxon>
        <taxon>Embryophyta</taxon>
        <taxon>Tracheophyta</taxon>
        <taxon>Spermatophyta</taxon>
        <taxon>Magnoliopsida</taxon>
        <taxon>Ranunculales</taxon>
        <taxon>Ranunculaceae</taxon>
        <taxon>Thalictroideae</taxon>
        <taxon>Aquilegia</taxon>
    </lineage>
</organism>
<feature type="compositionally biased region" description="Basic and acidic residues" evidence="1">
    <location>
        <begin position="1"/>
        <end position="28"/>
    </location>
</feature>
<dbReference type="Gene3D" id="3.30.70.2890">
    <property type="entry name" value="XS domain"/>
    <property type="match status" value="1"/>
</dbReference>
<feature type="region of interest" description="Disordered" evidence="1">
    <location>
        <begin position="380"/>
        <end position="399"/>
    </location>
</feature>
<proteinExistence type="predicted"/>
<feature type="compositionally biased region" description="Basic and acidic residues" evidence="1">
    <location>
        <begin position="154"/>
        <end position="164"/>
    </location>
</feature>
<dbReference type="InterPro" id="IPR038588">
    <property type="entry name" value="XS_domain_sf"/>
</dbReference>
<dbReference type="InParanoid" id="A0A2G5D6S4"/>
<evidence type="ECO:0000256" key="1">
    <source>
        <dbReference type="SAM" id="MobiDB-lite"/>
    </source>
</evidence>